<gene>
    <name evidence="2" type="ORF">NI17_019345</name>
</gene>
<proteinExistence type="inferred from homology"/>
<name>A0A399FYB0_9ACTN</name>
<dbReference type="KEGG" id="thao:NI17_019345"/>
<reference evidence="2" key="1">
    <citation type="submission" date="2020-10" db="EMBL/GenBank/DDBJ databases">
        <title>De novo genome project of the cellulose decomposer Thermobifida halotolerans type strain.</title>
        <authorList>
            <person name="Nagy I."/>
            <person name="Horvath B."/>
            <person name="Kukolya J."/>
            <person name="Nagy I."/>
            <person name="Orsini M."/>
        </authorList>
    </citation>
    <scope>NUCLEOTIDE SEQUENCE</scope>
    <source>
        <strain evidence="2">DSM 44931</strain>
    </source>
</reference>
<dbReference type="InterPro" id="IPR014729">
    <property type="entry name" value="Rossmann-like_a/b/a_fold"/>
</dbReference>
<dbReference type="Proteomes" id="UP000265719">
    <property type="component" value="Chromosome"/>
</dbReference>
<dbReference type="Gene3D" id="3.40.50.620">
    <property type="entry name" value="HUPs"/>
    <property type="match status" value="2"/>
</dbReference>
<dbReference type="PANTHER" id="PTHR46268">
    <property type="entry name" value="STRESS RESPONSE PROTEIN NHAX"/>
    <property type="match status" value="1"/>
</dbReference>
<dbReference type="PANTHER" id="PTHR46268:SF6">
    <property type="entry name" value="UNIVERSAL STRESS PROTEIN UP12"/>
    <property type="match status" value="1"/>
</dbReference>
<sequence length="283" mass="29875">MERAILVGIDGSEAALRAVAWAAREAERRGCRLSLVSAYVIPAAEAAFVWPPEAIEEDTAKAVGVARDRAAEIAPGLEISEAVIMDSPVSALLEQARDAAMVVVGLRGRGGFPGLRIGSVAYRVAAHSPVPTVVVGEEVPLDDTEVVAGVGGSHRSDRVLAEAFEAATLGGKRVRAVRAWSEPILPSPGMRPLLYEPEAVEAAQARELAEELRPWAERYPDITVVRDVVEAPTVAALADAARDARLVVVGAHSSRGITRLALGRVAHGLLHNAARPVMVVPNR</sequence>
<evidence type="ECO:0000313" key="3">
    <source>
        <dbReference type="Proteomes" id="UP000265719"/>
    </source>
</evidence>
<dbReference type="InterPro" id="IPR006015">
    <property type="entry name" value="Universal_stress_UspA"/>
</dbReference>
<keyword evidence="3" id="KW-1185">Reference proteome</keyword>
<dbReference type="OrthoDB" id="4867015at2"/>
<organism evidence="2 3">
    <name type="scientific">Thermobifida halotolerans</name>
    <dbReference type="NCBI Taxonomy" id="483545"/>
    <lineage>
        <taxon>Bacteria</taxon>
        <taxon>Bacillati</taxon>
        <taxon>Actinomycetota</taxon>
        <taxon>Actinomycetes</taxon>
        <taxon>Streptosporangiales</taxon>
        <taxon>Nocardiopsidaceae</taxon>
        <taxon>Thermobifida</taxon>
    </lineage>
</organism>
<evidence type="ECO:0000256" key="1">
    <source>
        <dbReference type="ARBA" id="ARBA00008791"/>
    </source>
</evidence>
<evidence type="ECO:0000313" key="2">
    <source>
        <dbReference type="EMBL" id="UOE18902.1"/>
    </source>
</evidence>
<dbReference type="InterPro" id="IPR006016">
    <property type="entry name" value="UspA"/>
</dbReference>
<dbReference type="AlphaFoldDB" id="A0A399FYB0"/>
<dbReference type="RefSeq" id="WP_068691444.1">
    <property type="nucleotide sequence ID" value="NZ_CP063196.1"/>
</dbReference>
<dbReference type="PRINTS" id="PR01438">
    <property type="entry name" value="UNVRSLSTRESS"/>
</dbReference>
<protein>
    <submittedName>
        <fullName evidence="2">Universal stress protein</fullName>
    </submittedName>
</protein>
<dbReference type="EMBL" id="CP063196">
    <property type="protein sequence ID" value="UOE18902.1"/>
    <property type="molecule type" value="Genomic_DNA"/>
</dbReference>
<dbReference type="SUPFAM" id="SSF52402">
    <property type="entry name" value="Adenine nucleotide alpha hydrolases-like"/>
    <property type="match status" value="2"/>
</dbReference>
<comment type="similarity">
    <text evidence="1">Belongs to the universal stress protein A family.</text>
</comment>
<accession>A0A399FYB0</accession>
<dbReference type="Pfam" id="PF00582">
    <property type="entry name" value="Usp"/>
    <property type="match status" value="2"/>
</dbReference>